<evidence type="ECO:0000313" key="3">
    <source>
        <dbReference type="Proteomes" id="UP000297972"/>
    </source>
</evidence>
<organism evidence="2 3">
    <name type="scientific">Paracoccus liaowanqingii</name>
    <dbReference type="NCBI Taxonomy" id="2560053"/>
    <lineage>
        <taxon>Bacteria</taxon>
        <taxon>Pseudomonadati</taxon>
        <taxon>Pseudomonadota</taxon>
        <taxon>Alphaproteobacteria</taxon>
        <taxon>Rhodobacterales</taxon>
        <taxon>Paracoccaceae</taxon>
        <taxon>Paracoccus</taxon>
    </lineage>
</organism>
<sequence length="527" mass="56821">MMKKRIAIVGTGPTGIYSLQQMLTTGLPLSVTLFEKTDRAGVGMPYSTDASSMAMLANIASIEIPPVVIPYLDWLRRLPDDRLAECGLDRATLHDRQFTPRLLLGDYFRDQLLALVAQARGAGHDIRIVENAEVADIAPADAGLCLQVAGLGAQGPFDRVILATGHSFPDADEATRSYFPSPWSGLIEARIPATAVGIMGTSLSSIDAAMAVANQHGRFVQEGEDLVFHPEGRGLHITLMSRAGILPEADFYCPIPHEPLSVMTGPAVAACLARPAPLDALFDLLRAEIMQADPAFALRIGLGGLDADSFAPAYFAVRAAADPFRWARRNLAEVERNKAARATVPWRYALLRMHEALQEVLSDLPEADCARFDAGLKKVFVDNYAAVPSESIRRVLALRDAGLLSIRALGEDYDLTLDGSRTLIRTAGEELAFEIFIDARGQKPLDSADLPFPTLRKALLAAGQTTPDVAQDYGLIDVAGYSGRLSLAAIPYLMHDRPFVQGITASADIAAAIAGGLSTRRRRRLVS</sequence>
<proteinExistence type="predicted"/>
<dbReference type="InterPro" id="IPR052189">
    <property type="entry name" value="L-asp_N-monooxygenase_NS-form"/>
</dbReference>
<dbReference type="AlphaFoldDB" id="A0A4Z1CK69"/>
<feature type="domain" description="FAD-dependent urate hydroxylase HpyO/Asp monooxygenase CreE-like FAD/NAD(P)-binding" evidence="1">
    <location>
        <begin position="7"/>
        <end position="166"/>
    </location>
</feature>
<dbReference type="InterPro" id="IPR038732">
    <property type="entry name" value="HpyO/CreE_NAD-binding"/>
</dbReference>
<keyword evidence="3" id="KW-1185">Reference proteome</keyword>
<dbReference type="PANTHER" id="PTHR40254">
    <property type="entry name" value="BLR0577 PROTEIN"/>
    <property type="match status" value="1"/>
</dbReference>
<dbReference type="Proteomes" id="UP000297972">
    <property type="component" value="Unassembled WGS sequence"/>
</dbReference>
<dbReference type="Pfam" id="PF13454">
    <property type="entry name" value="NAD_binding_9"/>
    <property type="match status" value="1"/>
</dbReference>
<dbReference type="EMBL" id="SRPG01000283">
    <property type="protein sequence ID" value="TGN47809.1"/>
    <property type="molecule type" value="Genomic_DNA"/>
</dbReference>
<reference evidence="2 3" key="1">
    <citation type="submission" date="2019-03" db="EMBL/GenBank/DDBJ databases">
        <authorList>
            <person name="Li J."/>
        </authorList>
    </citation>
    <scope>NUCLEOTIDE SEQUENCE [LARGE SCALE GENOMIC DNA]</scope>
    <source>
        <strain evidence="2 3">3058</strain>
    </source>
</reference>
<dbReference type="InterPro" id="IPR036188">
    <property type="entry name" value="FAD/NAD-bd_sf"/>
</dbReference>
<evidence type="ECO:0000313" key="2">
    <source>
        <dbReference type="EMBL" id="TGN47809.1"/>
    </source>
</evidence>
<name>A0A4Z1CK69_9RHOB</name>
<evidence type="ECO:0000259" key="1">
    <source>
        <dbReference type="Pfam" id="PF13454"/>
    </source>
</evidence>
<comment type="caution">
    <text evidence="2">The sequence shown here is derived from an EMBL/GenBank/DDBJ whole genome shotgun (WGS) entry which is preliminary data.</text>
</comment>
<protein>
    <submittedName>
        <fullName evidence="2">FAD-NAD(P)-binding protein</fullName>
    </submittedName>
</protein>
<accession>A0A4Z1CK69</accession>
<dbReference type="OrthoDB" id="6309046at2"/>
<dbReference type="SUPFAM" id="SSF51905">
    <property type="entry name" value="FAD/NAD(P)-binding domain"/>
    <property type="match status" value="1"/>
</dbReference>
<gene>
    <name evidence="2" type="ORF">E4L95_19070</name>
</gene>
<dbReference type="PANTHER" id="PTHR40254:SF1">
    <property type="entry name" value="BLR0577 PROTEIN"/>
    <property type="match status" value="1"/>
</dbReference>